<keyword evidence="1" id="KW-1003">Cell membrane</keyword>
<organism evidence="7 8">
    <name type="scientific">Arthrobacter pigmenti</name>
    <dbReference type="NCBI Taxonomy" id="271432"/>
    <lineage>
        <taxon>Bacteria</taxon>
        <taxon>Bacillati</taxon>
        <taxon>Actinomycetota</taxon>
        <taxon>Actinomycetes</taxon>
        <taxon>Micrococcales</taxon>
        <taxon>Micrococcaceae</taxon>
        <taxon>Arthrobacter</taxon>
    </lineage>
</organism>
<name>A0A846REB8_9MICC</name>
<gene>
    <name evidence="7" type="ORF">BJ994_000449</name>
</gene>
<keyword evidence="7" id="KW-0813">Transport</keyword>
<dbReference type="Proteomes" id="UP000547458">
    <property type="component" value="Unassembled WGS sequence"/>
</dbReference>
<evidence type="ECO:0000313" key="8">
    <source>
        <dbReference type="Proteomes" id="UP000547458"/>
    </source>
</evidence>
<keyword evidence="7" id="KW-0762">Sugar transport</keyword>
<evidence type="ECO:0000256" key="3">
    <source>
        <dbReference type="ARBA" id="ARBA00023136"/>
    </source>
</evidence>
<protein>
    <submittedName>
        <fullName evidence="7">Multiple sugar transport system substrate-binding protein</fullName>
    </submittedName>
</protein>
<feature type="signal peptide" evidence="6">
    <location>
        <begin position="1"/>
        <end position="22"/>
    </location>
</feature>
<accession>A0A846REB8</accession>
<keyword evidence="5" id="KW-0449">Lipoprotein</keyword>
<dbReference type="PROSITE" id="PS51257">
    <property type="entry name" value="PROKAR_LIPOPROTEIN"/>
    <property type="match status" value="1"/>
</dbReference>
<evidence type="ECO:0000256" key="1">
    <source>
        <dbReference type="ARBA" id="ARBA00022475"/>
    </source>
</evidence>
<dbReference type="EMBL" id="JAATJL010000001">
    <property type="protein sequence ID" value="NJC21373.1"/>
    <property type="molecule type" value="Genomic_DNA"/>
</dbReference>
<dbReference type="AlphaFoldDB" id="A0A846REB8"/>
<keyword evidence="3" id="KW-0472">Membrane</keyword>
<evidence type="ECO:0000256" key="6">
    <source>
        <dbReference type="SAM" id="SignalP"/>
    </source>
</evidence>
<dbReference type="PANTHER" id="PTHR43649">
    <property type="entry name" value="ARABINOSE-BINDING PROTEIN-RELATED"/>
    <property type="match status" value="1"/>
</dbReference>
<dbReference type="Gene3D" id="3.40.190.10">
    <property type="entry name" value="Periplasmic binding protein-like II"/>
    <property type="match status" value="1"/>
</dbReference>
<dbReference type="SUPFAM" id="SSF53850">
    <property type="entry name" value="Periplasmic binding protein-like II"/>
    <property type="match status" value="1"/>
</dbReference>
<sequence>MKTSRTAASLAAATVIALTATACGGGGGPADSGEEVDYGAEISGALSAGGFTLGDEVATSRADFATAALEEDGVEVTINESDFDPQRFAAQAASGTLPDLTLMDRQFVATYAAKGLVEPVDECFTAQGVNAEEHYYPAVLGDVTYDGQIYGIPQFWQPWAIIMNTRVMEEAGVTPEDLDTSNPEAVLEAAEAMYESDGENPTRLGFDPQLPAQAHIWFLAFGGAIMDGEGKPTLDNPANIEALTWLKEIYDAQGGYEAAYSFGQTWDFFGADNQFVTDQVGAGLYAQWYPNVLADFANELEISGVPLRNQDGEPMAAASGQSYVIPTGAKNKAAACKWAVANTSDEAWRAAAEARMQSIEEAPGKVFTGIFTGSQTADQMIQEEFLEPSGLEGFDELIDSYYQGLENGVSLGSSPAGLEIQTELQNAIAPAMSGDKTIEQALGDAQAAAMLVYEQATAAAQ</sequence>
<evidence type="ECO:0000256" key="4">
    <source>
        <dbReference type="ARBA" id="ARBA00023139"/>
    </source>
</evidence>
<reference evidence="7 8" key="1">
    <citation type="submission" date="2020-03" db="EMBL/GenBank/DDBJ databases">
        <title>Sequencing the genomes of 1000 actinobacteria strains.</title>
        <authorList>
            <person name="Klenk H.-P."/>
        </authorList>
    </citation>
    <scope>NUCLEOTIDE SEQUENCE [LARGE SCALE GENOMIC DNA]</scope>
    <source>
        <strain evidence="7 8">DSM 16403</strain>
    </source>
</reference>
<feature type="chain" id="PRO_5032508784" evidence="6">
    <location>
        <begin position="23"/>
        <end position="461"/>
    </location>
</feature>
<dbReference type="RefSeq" id="WP_167991041.1">
    <property type="nucleotide sequence ID" value="NZ_JAATJL010000001.1"/>
</dbReference>
<dbReference type="Pfam" id="PF01547">
    <property type="entry name" value="SBP_bac_1"/>
    <property type="match status" value="1"/>
</dbReference>
<keyword evidence="2 6" id="KW-0732">Signal</keyword>
<proteinExistence type="predicted"/>
<comment type="caution">
    <text evidence="7">The sequence shown here is derived from an EMBL/GenBank/DDBJ whole genome shotgun (WGS) entry which is preliminary data.</text>
</comment>
<evidence type="ECO:0000256" key="2">
    <source>
        <dbReference type="ARBA" id="ARBA00022729"/>
    </source>
</evidence>
<dbReference type="PANTHER" id="PTHR43649:SF33">
    <property type="entry name" value="POLYGALACTURONAN_RHAMNOGALACTURONAN-BINDING PROTEIN YTCQ"/>
    <property type="match status" value="1"/>
</dbReference>
<evidence type="ECO:0000256" key="5">
    <source>
        <dbReference type="ARBA" id="ARBA00023288"/>
    </source>
</evidence>
<dbReference type="InterPro" id="IPR006059">
    <property type="entry name" value="SBP"/>
</dbReference>
<dbReference type="InterPro" id="IPR050490">
    <property type="entry name" value="Bact_solute-bd_prot1"/>
</dbReference>
<keyword evidence="8" id="KW-1185">Reference proteome</keyword>
<keyword evidence="4" id="KW-0564">Palmitate</keyword>
<evidence type="ECO:0000313" key="7">
    <source>
        <dbReference type="EMBL" id="NJC21373.1"/>
    </source>
</evidence>